<reference evidence="1 2" key="1">
    <citation type="submission" date="2018-06" db="EMBL/GenBank/DDBJ databases">
        <title>Genomic Encyclopedia of Type Strains, Phase III (KMG-III): the genomes of soil and plant-associated and newly described type strains.</title>
        <authorList>
            <person name="Whitman W."/>
        </authorList>
    </citation>
    <scope>NUCLEOTIDE SEQUENCE [LARGE SCALE GENOMIC DNA]</scope>
    <source>
        <strain evidence="1 2">ORS 1419</strain>
    </source>
</reference>
<dbReference type="AlphaFoldDB" id="A0A318TJW8"/>
<keyword evidence="2" id="KW-1185">Reference proteome</keyword>
<gene>
    <name evidence="1" type="ORF">C7477_10398</name>
</gene>
<organism evidence="1 2">
    <name type="scientific">Phyllobacterium leguminum</name>
    <dbReference type="NCBI Taxonomy" id="314237"/>
    <lineage>
        <taxon>Bacteria</taxon>
        <taxon>Pseudomonadati</taxon>
        <taxon>Pseudomonadota</taxon>
        <taxon>Alphaproteobacteria</taxon>
        <taxon>Hyphomicrobiales</taxon>
        <taxon>Phyllobacteriaceae</taxon>
        <taxon>Phyllobacterium</taxon>
    </lineage>
</organism>
<dbReference type="RefSeq" id="WP_110749019.1">
    <property type="nucleotide sequence ID" value="NZ_QJTF01000003.1"/>
</dbReference>
<name>A0A318TJW8_9HYPH</name>
<dbReference type="Proteomes" id="UP000247454">
    <property type="component" value="Unassembled WGS sequence"/>
</dbReference>
<evidence type="ECO:0000313" key="2">
    <source>
        <dbReference type="Proteomes" id="UP000247454"/>
    </source>
</evidence>
<dbReference type="EMBL" id="QJTF01000003">
    <property type="protein sequence ID" value="PYE89590.1"/>
    <property type="molecule type" value="Genomic_DNA"/>
</dbReference>
<comment type="caution">
    <text evidence="1">The sequence shown here is derived from an EMBL/GenBank/DDBJ whole genome shotgun (WGS) entry which is preliminary data.</text>
</comment>
<accession>A0A318TJW8</accession>
<protein>
    <submittedName>
        <fullName evidence="1">Uncharacterized protein</fullName>
    </submittedName>
</protein>
<sequence>MSYFERKRTITLLAGADLSASQYLFGVVGAAGVTVAAAGAVADGVIDSNPTAGQAFPFAIGDVVEIKLGATLAAGATVASGATGQAVTAAAGAQLGKLLEGGVAGDVVPMLWQKVA</sequence>
<proteinExistence type="predicted"/>
<evidence type="ECO:0000313" key="1">
    <source>
        <dbReference type="EMBL" id="PYE89590.1"/>
    </source>
</evidence>